<sequence>MTLHSPHLEVLADHASVAERAAALVIARLRGGAPVTLGLATGATMTPLYARLSEACCTGAVSFRAVTSFNLDEHVGVPPHEPGSFERYMHEHLLDHIDMAPGHAHLLDGMAGDLEAEAARYEGLIAAAGGIDLQLLGIGANGHIGYNEPGSDFASRTRQITLDPATRRANAASFLKRSSPPDRAITMGIETILAARAIIVIATGRAKAKAIAAALEGPVTTDCPASALRMHGDVTILCDEEAASLLAAFQNKVRKTG</sequence>
<keyword evidence="1" id="KW-0378">Hydrolase</keyword>
<dbReference type="EMBL" id="FNUY01000018">
    <property type="protein sequence ID" value="SEG81479.1"/>
    <property type="molecule type" value="Genomic_DNA"/>
</dbReference>
<evidence type="ECO:0000313" key="4">
    <source>
        <dbReference type="EMBL" id="SEG81479.1"/>
    </source>
</evidence>
<dbReference type="NCBIfam" id="TIGR00502">
    <property type="entry name" value="nagB"/>
    <property type="match status" value="1"/>
</dbReference>
<evidence type="ECO:0000259" key="3">
    <source>
        <dbReference type="Pfam" id="PF01182"/>
    </source>
</evidence>
<dbReference type="GO" id="GO:0006043">
    <property type="term" value="P:glucosamine catabolic process"/>
    <property type="evidence" value="ECO:0007669"/>
    <property type="project" value="TreeGrafter"/>
</dbReference>
<evidence type="ECO:0000256" key="2">
    <source>
        <dbReference type="NCBIfam" id="TIGR00502"/>
    </source>
</evidence>
<feature type="domain" description="Glucosamine/galactosamine-6-phosphate isomerase" evidence="3">
    <location>
        <begin position="16"/>
        <end position="233"/>
    </location>
</feature>
<dbReference type="RefSeq" id="WP_103875535.1">
    <property type="nucleotide sequence ID" value="NZ_FNUY01000018.1"/>
</dbReference>
<dbReference type="PANTHER" id="PTHR11280:SF5">
    <property type="entry name" value="GLUCOSAMINE-6-PHOSPHATE ISOMERASE"/>
    <property type="match status" value="1"/>
</dbReference>
<reference evidence="4 5" key="1">
    <citation type="submission" date="2016-10" db="EMBL/GenBank/DDBJ databases">
        <authorList>
            <person name="de Groot N.N."/>
        </authorList>
    </citation>
    <scope>NUCLEOTIDE SEQUENCE [LARGE SCALE GENOMIC DNA]</scope>
    <source>
        <strain evidence="4 5">DSM 26656</strain>
    </source>
</reference>
<dbReference type="GO" id="GO:0019262">
    <property type="term" value="P:N-acetylneuraminate catabolic process"/>
    <property type="evidence" value="ECO:0007669"/>
    <property type="project" value="TreeGrafter"/>
</dbReference>
<dbReference type="PROSITE" id="PS01161">
    <property type="entry name" value="GLC_GALNAC_ISOMERASE"/>
    <property type="match status" value="1"/>
</dbReference>
<dbReference type="CDD" id="cd01399">
    <property type="entry name" value="GlcN6P_deaminase"/>
    <property type="match status" value="1"/>
</dbReference>
<dbReference type="GO" id="GO:0006046">
    <property type="term" value="P:N-acetylglucosamine catabolic process"/>
    <property type="evidence" value="ECO:0007669"/>
    <property type="project" value="UniProtKB-UniRule"/>
</dbReference>
<dbReference type="Proteomes" id="UP000236743">
    <property type="component" value="Unassembled WGS sequence"/>
</dbReference>
<dbReference type="GO" id="GO:0005737">
    <property type="term" value="C:cytoplasm"/>
    <property type="evidence" value="ECO:0007669"/>
    <property type="project" value="TreeGrafter"/>
</dbReference>
<dbReference type="Gene3D" id="3.40.50.1360">
    <property type="match status" value="1"/>
</dbReference>
<dbReference type="GO" id="GO:0005975">
    <property type="term" value="P:carbohydrate metabolic process"/>
    <property type="evidence" value="ECO:0007669"/>
    <property type="project" value="InterPro"/>
</dbReference>
<evidence type="ECO:0000256" key="1">
    <source>
        <dbReference type="ARBA" id="ARBA00022801"/>
    </source>
</evidence>
<dbReference type="InterPro" id="IPR037171">
    <property type="entry name" value="NagB/RpiA_transferase-like"/>
</dbReference>
<proteinExistence type="predicted"/>
<dbReference type="InterPro" id="IPR018321">
    <property type="entry name" value="Glucosamine6P_isomerase_CS"/>
</dbReference>
<dbReference type="GO" id="GO:0004342">
    <property type="term" value="F:glucosamine-6-phosphate deaminase activity"/>
    <property type="evidence" value="ECO:0007669"/>
    <property type="project" value="UniProtKB-UniRule"/>
</dbReference>
<dbReference type="InterPro" id="IPR004547">
    <property type="entry name" value="Glucosamine6P_isomerase"/>
</dbReference>
<protein>
    <recommendedName>
        <fullName evidence="2">Glucosamine-6-phosphate deaminase</fullName>
        <ecNumber evidence="2">3.5.99.6</ecNumber>
    </recommendedName>
</protein>
<keyword evidence="5" id="KW-1185">Reference proteome</keyword>
<organism evidence="4 5">
    <name type="scientific">Bosea lathyri</name>
    <dbReference type="NCBI Taxonomy" id="1036778"/>
    <lineage>
        <taxon>Bacteria</taxon>
        <taxon>Pseudomonadati</taxon>
        <taxon>Pseudomonadota</taxon>
        <taxon>Alphaproteobacteria</taxon>
        <taxon>Hyphomicrobiales</taxon>
        <taxon>Boseaceae</taxon>
        <taxon>Bosea</taxon>
    </lineage>
</organism>
<dbReference type="GO" id="GO:0042802">
    <property type="term" value="F:identical protein binding"/>
    <property type="evidence" value="ECO:0007669"/>
    <property type="project" value="TreeGrafter"/>
</dbReference>
<dbReference type="AlphaFoldDB" id="A0A1H6D875"/>
<name>A0A1H6D875_9HYPH</name>
<dbReference type="EC" id="3.5.99.6" evidence="2"/>
<dbReference type="OrthoDB" id="9791139at2"/>
<dbReference type="Pfam" id="PF01182">
    <property type="entry name" value="Glucosamine_iso"/>
    <property type="match status" value="1"/>
</dbReference>
<dbReference type="PANTHER" id="PTHR11280">
    <property type="entry name" value="GLUCOSAMINE-6-PHOSPHATE ISOMERASE"/>
    <property type="match status" value="1"/>
</dbReference>
<dbReference type="InterPro" id="IPR006148">
    <property type="entry name" value="Glc/Gal-6P_isomerase"/>
</dbReference>
<accession>A0A1H6D875</accession>
<evidence type="ECO:0000313" key="5">
    <source>
        <dbReference type="Proteomes" id="UP000236743"/>
    </source>
</evidence>
<dbReference type="SUPFAM" id="SSF100950">
    <property type="entry name" value="NagB/RpiA/CoA transferase-like"/>
    <property type="match status" value="1"/>
</dbReference>
<gene>
    <name evidence="4" type="ORF">SAMN04488115_11846</name>
</gene>